<keyword evidence="1" id="KW-0812">Transmembrane</keyword>
<dbReference type="VEuPathDB" id="VectorBase:LDEU012094"/>
<dbReference type="EMBL" id="NCKV01021330">
    <property type="protein sequence ID" value="RWS19946.1"/>
    <property type="molecule type" value="Genomic_DNA"/>
</dbReference>
<evidence type="ECO:0000313" key="2">
    <source>
        <dbReference type="Proteomes" id="UP000288716"/>
    </source>
</evidence>
<keyword evidence="2" id="KW-1185">Reference proteome</keyword>
<dbReference type="OrthoDB" id="291792at2759"/>
<proteinExistence type="predicted"/>
<name>A0A443RX65_9ACAR</name>
<accession>A0A443RX65</accession>
<sequence>MLSPNTTIATYVLWKCIEAVYCIGIHQKLAPYPNATIALVYAASVNVIFYTGILEPSCLRPSYVSFMDRLTDHRLHHLNRGLLSIFGTDAAEGYEDFFPDLKPELCSRKFIESILVWVI</sequence>
<keyword evidence="1" id="KW-0472">Membrane</keyword>
<gene>
    <name evidence="1" type="ORF">B4U80_01218</name>
</gene>
<protein>
    <submittedName>
        <fullName evidence="1">Transmembrane protein 135-like protein</fullName>
    </submittedName>
</protein>
<comment type="caution">
    <text evidence="1">The sequence shown here is derived from an EMBL/GenBank/DDBJ whole genome shotgun (WGS) entry which is preliminary data.</text>
</comment>
<organism evidence="1 2">
    <name type="scientific">Leptotrombidium deliense</name>
    <dbReference type="NCBI Taxonomy" id="299467"/>
    <lineage>
        <taxon>Eukaryota</taxon>
        <taxon>Metazoa</taxon>
        <taxon>Ecdysozoa</taxon>
        <taxon>Arthropoda</taxon>
        <taxon>Chelicerata</taxon>
        <taxon>Arachnida</taxon>
        <taxon>Acari</taxon>
        <taxon>Acariformes</taxon>
        <taxon>Trombidiformes</taxon>
        <taxon>Prostigmata</taxon>
        <taxon>Anystina</taxon>
        <taxon>Parasitengona</taxon>
        <taxon>Trombiculoidea</taxon>
        <taxon>Trombiculidae</taxon>
        <taxon>Leptotrombidium</taxon>
    </lineage>
</organism>
<reference evidence="1 2" key="1">
    <citation type="journal article" date="2018" name="Gigascience">
        <title>Genomes of trombidid mites reveal novel predicted allergens and laterally-transferred genes associated with secondary metabolism.</title>
        <authorList>
            <person name="Dong X."/>
            <person name="Chaisiri K."/>
            <person name="Xia D."/>
            <person name="Armstrong S.D."/>
            <person name="Fang Y."/>
            <person name="Donnelly M.J."/>
            <person name="Kadowaki T."/>
            <person name="McGarry J.W."/>
            <person name="Darby A.C."/>
            <person name="Makepeace B.L."/>
        </authorList>
    </citation>
    <scope>NUCLEOTIDE SEQUENCE [LARGE SCALE GENOMIC DNA]</scope>
    <source>
        <strain evidence="1">UoL-UT</strain>
    </source>
</reference>
<dbReference type="AlphaFoldDB" id="A0A443RX65"/>
<dbReference type="Proteomes" id="UP000288716">
    <property type="component" value="Unassembled WGS sequence"/>
</dbReference>
<evidence type="ECO:0000313" key="1">
    <source>
        <dbReference type="EMBL" id="RWS19946.1"/>
    </source>
</evidence>